<dbReference type="Proteomes" id="UP000237000">
    <property type="component" value="Unassembled WGS sequence"/>
</dbReference>
<proteinExistence type="predicted"/>
<feature type="compositionally biased region" description="Low complexity" evidence="1">
    <location>
        <begin position="19"/>
        <end position="33"/>
    </location>
</feature>
<accession>A0A2P5A8N8</accession>
<sequence length="106" mass="11460">MWVWEEVGFGPLHKTLPRSTAHSSPSSSNSVLTSNCGEQKTVLVISLILQLGISPEGSASRNGLSLNSARIESDSTKKSNLLVRTEEYVAPEIISGDGHDYAYLNK</sequence>
<name>A0A2P5A8N8_TREOI</name>
<evidence type="ECO:0000313" key="2">
    <source>
        <dbReference type="EMBL" id="PON32898.1"/>
    </source>
</evidence>
<comment type="caution">
    <text evidence="2">The sequence shown here is derived from an EMBL/GenBank/DDBJ whole genome shotgun (WGS) entry which is preliminary data.</text>
</comment>
<dbReference type="AlphaFoldDB" id="A0A2P5A8N8"/>
<reference evidence="3" key="1">
    <citation type="submission" date="2016-06" db="EMBL/GenBank/DDBJ databases">
        <title>Parallel loss of symbiosis genes in relatives of nitrogen-fixing non-legume Parasponia.</title>
        <authorList>
            <person name="Van Velzen R."/>
            <person name="Holmer R."/>
            <person name="Bu F."/>
            <person name="Rutten L."/>
            <person name="Van Zeijl A."/>
            <person name="Liu W."/>
            <person name="Santuari L."/>
            <person name="Cao Q."/>
            <person name="Sharma T."/>
            <person name="Shen D."/>
            <person name="Roswanjaya Y."/>
            <person name="Wardhani T."/>
            <person name="Kalhor M.S."/>
            <person name="Jansen J."/>
            <person name="Van den Hoogen J."/>
            <person name="Gungor B."/>
            <person name="Hartog M."/>
            <person name="Hontelez J."/>
            <person name="Verver J."/>
            <person name="Yang W.-C."/>
            <person name="Schijlen E."/>
            <person name="Repin R."/>
            <person name="Schilthuizen M."/>
            <person name="Schranz E."/>
            <person name="Heidstra R."/>
            <person name="Miyata K."/>
            <person name="Fedorova E."/>
            <person name="Kohlen W."/>
            <person name="Bisseling T."/>
            <person name="Smit S."/>
            <person name="Geurts R."/>
        </authorList>
    </citation>
    <scope>NUCLEOTIDE SEQUENCE [LARGE SCALE GENOMIC DNA]</scope>
    <source>
        <strain evidence="3">cv. RG33-2</strain>
    </source>
</reference>
<dbReference type="InParanoid" id="A0A2P5A8N8"/>
<evidence type="ECO:0000256" key="1">
    <source>
        <dbReference type="SAM" id="MobiDB-lite"/>
    </source>
</evidence>
<feature type="region of interest" description="Disordered" evidence="1">
    <location>
        <begin position="1"/>
        <end position="33"/>
    </location>
</feature>
<keyword evidence="3" id="KW-1185">Reference proteome</keyword>
<evidence type="ECO:0000313" key="3">
    <source>
        <dbReference type="Proteomes" id="UP000237000"/>
    </source>
</evidence>
<dbReference type="EMBL" id="JXTC01001066">
    <property type="protein sequence ID" value="PON32898.1"/>
    <property type="molecule type" value="Genomic_DNA"/>
</dbReference>
<protein>
    <submittedName>
        <fullName evidence="2">Uncharacterized protein</fullName>
    </submittedName>
</protein>
<feature type="non-terminal residue" evidence="2">
    <location>
        <position position="106"/>
    </location>
</feature>
<gene>
    <name evidence="2" type="ORF">TorRG33x02_355850</name>
</gene>
<organism evidence="2 3">
    <name type="scientific">Trema orientale</name>
    <name type="common">Charcoal tree</name>
    <name type="synonym">Celtis orientalis</name>
    <dbReference type="NCBI Taxonomy" id="63057"/>
    <lineage>
        <taxon>Eukaryota</taxon>
        <taxon>Viridiplantae</taxon>
        <taxon>Streptophyta</taxon>
        <taxon>Embryophyta</taxon>
        <taxon>Tracheophyta</taxon>
        <taxon>Spermatophyta</taxon>
        <taxon>Magnoliopsida</taxon>
        <taxon>eudicotyledons</taxon>
        <taxon>Gunneridae</taxon>
        <taxon>Pentapetalae</taxon>
        <taxon>rosids</taxon>
        <taxon>fabids</taxon>
        <taxon>Rosales</taxon>
        <taxon>Cannabaceae</taxon>
        <taxon>Trema</taxon>
    </lineage>
</organism>